<organism evidence="1 2">
    <name type="scientific">Artomyces pyxidatus</name>
    <dbReference type="NCBI Taxonomy" id="48021"/>
    <lineage>
        <taxon>Eukaryota</taxon>
        <taxon>Fungi</taxon>
        <taxon>Dikarya</taxon>
        <taxon>Basidiomycota</taxon>
        <taxon>Agaricomycotina</taxon>
        <taxon>Agaricomycetes</taxon>
        <taxon>Russulales</taxon>
        <taxon>Auriscalpiaceae</taxon>
        <taxon>Artomyces</taxon>
    </lineage>
</organism>
<keyword evidence="2" id="KW-1185">Reference proteome</keyword>
<reference evidence="1" key="2">
    <citation type="journal article" date="2022" name="New Phytol.">
        <title>Evolutionary transition to the ectomycorrhizal habit in the genomes of a hyperdiverse lineage of mushroom-forming fungi.</title>
        <authorList>
            <person name="Looney B."/>
            <person name="Miyauchi S."/>
            <person name="Morin E."/>
            <person name="Drula E."/>
            <person name="Courty P.E."/>
            <person name="Kohler A."/>
            <person name="Kuo A."/>
            <person name="LaButti K."/>
            <person name="Pangilinan J."/>
            <person name="Lipzen A."/>
            <person name="Riley R."/>
            <person name="Andreopoulos W."/>
            <person name="He G."/>
            <person name="Johnson J."/>
            <person name="Nolan M."/>
            <person name="Tritt A."/>
            <person name="Barry K.W."/>
            <person name="Grigoriev I.V."/>
            <person name="Nagy L.G."/>
            <person name="Hibbett D."/>
            <person name="Henrissat B."/>
            <person name="Matheny P.B."/>
            <person name="Labbe J."/>
            <person name="Martin F.M."/>
        </authorList>
    </citation>
    <scope>NUCLEOTIDE SEQUENCE</scope>
    <source>
        <strain evidence="1">HHB10654</strain>
    </source>
</reference>
<gene>
    <name evidence="1" type="ORF">BV25DRAFT_72286</name>
</gene>
<accession>A0ACB8TKR1</accession>
<dbReference type="EMBL" id="MU277187">
    <property type="protein sequence ID" value="KAI0068998.1"/>
    <property type="molecule type" value="Genomic_DNA"/>
</dbReference>
<dbReference type="Proteomes" id="UP000814140">
    <property type="component" value="Unassembled WGS sequence"/>
</dbReference>
<proteinExistence type="predicted"/>
<name>A0ACB8TKR1_9AGAM</name>
<evidence type="ECO:0000313" key="2">
    <source>
        <dbReference type="Proteomes" id="UP000814140"/>
    </source>
</evidence>
<protein>
    <submittedName>
        <fullName evidence="1">Uncharacterized protein</fullName>
    </submittedName>
</protein>
<sequence>MLFAKRVCPAGNIAEAAEPEPRRSRSPRSKIRTLGGLLHDSGPSLQVTPTSPHHKLLSSYLGNIMSGPQSPNATKSRPVSAIRGSKEKQPQSQQAPPLPVTQPRKEQLVTAPTAPPTDPKQPIQAHYQQTKKIARRSSKPILDWFQRKLGGSVRARRASDVARGRAPNGESGAFGREKRRPSFPEGFRELSRVQSTPSRGRSSADRDLRRFSQAVDSFSPSRHVQRSFSDDDRESREGSEGRGEASTYRSSLARESMWSPTSNFEADEDASVRPLPPSSPPSPSPSRSSSSYLSNPRTFKSMAASTKPTTLLSVDITNGMAHIAQAPPTPNLMQRLPAHLWPSGGGSGGGSISFSALPPSPSSSRSPSVQNSYNAPYSNAPHGSQPVQAPQHTTHHPRNNPRPSSPPLDNASILTLASSAFGIPGARIGVVGGGDGTSVSHLSQFGGSRVLPEDRSSHFVLGDELDVEGERDFDASVRALRPRSSRRGSWESEASGWSARVGNGSTLVLAGTPAPRDKSFWPASVRTGQTSVDNEDDEDDEGRERSYYYADGHSKHDASPVSASQPAVSHASTIPSSPTVAPDDGVDVSEKTYEPDATPRHEPGELDPQTEPPVVTPTKADKEVLPLESGAKTPHTLDDDARSLTPSEAQPDIWHSAPSTPMF</sequence>
<reference evidence="1" key="1">
    <citation type="submission" date="2021-03" db="EMBL/GenBank/DDBJ databases">
        <authorList>
            <consortium name="DOE Joint Genome Institute"/>
            <person name="Ahrendt S."/>
            <person name="Looney B.P."/>
            <person name="Miyauchi S."/>
            <person name="Morin E."/>
            <person name="Drula E."/>
            <person name="Courty P.E."/>
            <person name="Chicoki N."/>
            <person name="Fauchery L."/>
            <person name="Kohler A."/>
            <person name="Kuo A."/>
            <person name="Labutti K."/>
            <person name="Pangilinan J."/>
            <person name="Lipzen A."/>
            <person name="Riley R."/>
            <person name="Andreopoulos W."/>
            <person name="He G."/>
            <person name="Johnson J."/>
            <person name="Barry K.W."/>
            <person name="Grigoriev I.V."/>
            <person name="Nagy L."/>
            <person name="Hibbett D."/>
            <person name="Henrissat B."/>
            <person name="Matheny P.B."/>
            <person name="Labbe J."/>
            <person name="Martin F."/>
        </authorList>
    </citation>
    <scope>NUCLEOTIDE SEQUENCE</scope>
    <source>
        <strain evidence="1">HHB10654</strain>
    </source>
</reference>
<evidence type="ECO:0000313" key="1">
    <source>
        <dbReference type="EMBL" id="KAI0068998.1"/>
    </source>
</evidence>
<comment type="caution">
    <text evidence="1">The sequence shown here is derived from an EMBL/GenBank/DDBJ whole genome shotgun (WGS) entry which is preliminary data.</text>
</comment>